<organism evidence="8 9">
    <name type="scientific">Sinobacterium norvegicum</name>
    <dbReference type="NCBI Taxonomy" id="1641715"/>
    <lineage>
        <taxon>Bacteria</taxon>
        <taxon>Pseudomonadati</taxon>
        <taxon>Pseudomonadota</taxon>
        <taxon>Gammaproteobacteria</taxon>
        <taxon>Cellvibrionales</taxon>
        <taxon>Spongiibacteraceae</taxon>
        <taxon>Sinobacterium</taxon>
    </lineage>
</organism>
<evidence type="ECO:0000256" key="5">
    <source>
        <dbReference type="ARBA" id="ARBA00023163"/>
    </source>
</evidence>
<dbReference type="PROSITE" id="PS00622">
    <property type="entry name" value="HTH_LUXR_1"/>
    <property type="match status" value="1"/>
</dbReference>
<keyword evidence="9" id="KW-1185">Reference proteome</keyword>
<dbReference type="Gene3D" id="1.10.10.10">
    <property type="entry name" value="Winged helix-like DNA-binding domain superfamily/Winged helix DNA-binding domain"/>
    <property type="match status" value="1"/>
</dbReference>
<accession>A0ABN8EPY6</accession>
<dbReference type="InterPro" id="IPR013325">
    <property type="entry name" value="RNA_pol_sigma_r2"/>
</dbReference>
<comment type="similarity">
    <text evidence="1">Belongs to the sigma-70 factor family.</text>
</comment>
<dbReference type="EMBL" id="CAKLPX010000003">
    <property type="protein sequence ID" value="CAH0992321.1"/>
    <property type="molecule type" value="Genomic_DNA"/>
</dbReference>
<dbReference type="InterPro" id="IPR013249">
    <property type="entry name" value="RNA_pol_sigma70_r4_t2"/>
</dbReference>
<evidence type="ECO:0000256" key="6">
    <source>
        <dbReference type="ARBA" id="ARBA00024701"/>
    </source>
</evidence>
<reference evidence="8" key="1">
    <citation type="submission" date="2021-12" db="EMBL/GenBank/DDBJ databases">
        <authorList>
            <person name="Rodrigo-Torres L."/>
            <person name="Arahal R. D."/>
            <person name="Lucena T."/>
        </authorList>
    </citation>
    <scope>NUCLEOTIDE SEQUENCE</scope>
    <source>
        <strain evidence="8">CECT 8267</strain>
    </source>
</reference>
<dbReference type="InterPro" id="IPR039425">
    <property type="entry name" value="RNA_pol_sigma-70-like"/>
</dbReference>
<comment type="caution">
    <text evidence="8">The sequence shown here is derived from an EMBL/GenBank/DDBJ whole genome shotgun (WGS) entry which is preliminary data.</text>
</comment>
<protein>
    <recommendedName>
        <fullName evidence="2">RNA polymerase sigma factor SigS</fullName>
    </recommendedName>
</protein>
<evidence type="ECO:0000256" key="2">
    <source>
        <dbReference type="ARBA" id="ARBA00021245"/>
    </source>
</evidence>
<feature type="domain" description="HTH luxR-type" evidence="7">
    <location>
        <begin position="118"/>
        <end position="145"/>
    </location>
</feature>
<dbReference type="InterPro" id="IPR014284">
    <property type="entry name" value="RNA_pol_sigma-70_dom"/>
</dbReference>
<evidence type="ECO:0000259" key="7">
    <source>
        <dbReference type="PROSITE" id="PS00622"/>
    </source>
</evidence>
<evidence type="ECO:0000256" key="4">
    <source>
        <dbReference type="ARBA" id="ARBA00023082"/>
    </source>
</evidence>
<proteinExistence type="inferred from homology"/>
<dbReference type="Pfam" id="PF04542">
    <property type="entry name" value="Sigma70_r2"/>
    <property type="match status" value="1"/>
</dbReference>
<keyword evidence="3" id="KW-0805">Transcription regulation</keyword>
<dbReference type="Pfam" id="PF08281">
    <property type="entry name" value="Sigma70_r4_2"/>
    <property type="match status" value="1"/>
</dbReference>
<dbReference type="NCBIfam" id="TIGR02937">
    <property type="entry name" value="sigma70-ECF"/>
    <property type="match status" value="1"/>
</dbReference>
<dbReference type="SUPFAM" id="SSF46894">
    <property type="entry name" value="C-terminal effector domain of the bipartite response regulators"/>
    <property type="match status" value="1"/>
</dbReference>
<sequence>MGFNQDELNSLYQYAYSLTADPDQAYDLLQSAVERFLLKKPLTLKKSSYLKKMIRNQFIDQYRHNLNYPSEPLCSVNEQLCAEQQLEQTVINRQTLEKIWQQLNPSERELLHLWAIDGLTNKQISQQLERPIGTVLSQIFRIKQKLNSSKVVSLSAIGGSQRGH</sequence>
<dbReference type="RefSeq" id="WP_237445015.1">
    <property type="nucleotide sequence ID" value="NZ_CAKLPX010000003.1"/>
</dbReference>
<evidence type="ECO:0000313" key="8">
    <source>
        <dbReference type="EMBL" id="CAH0992321.1"/>
    </source>
</evidence>
<keyword evidence="5" id="KW-0804">Transcription</keyword>
<dbReference type="SMART" id="SM00421">
    <property type="entry name" value="HTH_LUXR"/>
    <property type="match status" value="1"/>
</dbReference>
<name>A0ABN8EPY6_9GAMM</name>
<dbReference type="Gene3D" id="1.10.1740.10">
    <property type="match status" value="1"/>
</dbReference>
<gene>
    <name evidence="8" type="ORF">SIN8267_02440</name>
</gene>
<comment type="function">
    <text evidence="6">Sigma factors are initiation factors that promote the attachment of RNA polymerase to specific initiation sites and are then released. Sigma-S contributes to the protection against external stress, thus playing a role in cellular fitness and survival.</text>
</comment>
<evidence type="ECO:0000313" key="9">
    <source>
        <dbReference type="Proteomes" id="UP000838100"/>
    </source>
</evidence>
<evidence type="ECO:0000256" key="1">
    <source>
        <dbReference type="ARBA" id="ARBA00007788"/>
    </source>
</evidence>
<dbReference type="SUPFAM" id="SSF88946">
    <property type="entry name" value="Sigma2 domain of RNA polymerase sigma factors"/>
    <property type="match status" value="1"/>
</dbReference>
<dbReference type="InterPro" id="IPR016032">
    <property type="entry name" value="Sig_transdc_resp-reg_C-effctor"/>
</dbReference>
<evidence type="ECO:0000256" key="3">
    <source>
        <dbReference type="ARBA" id="ARBA00023015"/>
    </source>
</evidence>
<dbReference type="InterPro" id="IPR000792">
    <property type="entry name" value="Tscrpt_reg_LuxR_C"/>
</dbReference>
<dbReference type="PANTHER" id="PTHR43133:SF25">
    <property type="entry name" value="RNA POLYMERASE SIGMA FACTOR RFAY-RELATED"/>
    <property type="match status" value="1"/>
</dbReference>
<dbReference type="Proteomes" id="UP000838100">
    <property type="component" value="Unassembled WGS sequence"/>
</dbReference>
<dbReference type="InterPro" id="IPR036388">
    <property type="entry name" value="WH-like_DNA-bd_sf"/>
</dbReference>
<dbReference type="PANTHER" id="PTHR43133">
    <property type="entry name" value="RNA POLYMERASE ECF-TYPE SIGMA FACTO"/>
    <property type="match status" value="1"/>
</dbReference>
<dbReference type="InterPro" id="IPR007627">
    <property type="entry name" value="RNA_pol_sigma70_r2"/>
</dbReference>
<keyword evidence="4" id="KW-0731">Sigma factor</keyword>